<dbReference type="Proteomes" id="UP000027987">
    <property type="component" value="Chromosome"/>
</dbReference>
<evidence type="ECO:0008006" key="3">
    <source>
        <dbReference type="Google" id="ProtNLM"/>
    </source>
</evidence>
<gene>
    <name evidence="1" type="ORF">HY57_13725</name>
</gene>
<accession>A0A075K7V6</accession>
<dbReference type="KEGG" id="dja:HY57_13725"/>
<dbReference type="PATRIC" id="fig|1217721.7.peg.2831"/>
<evidence type="ECO:0000313" key="2">
    <source>
        <dbReference type="Proteomes" id="UP000027987"/>
    </source>
</evidence>
<dbReference type="HOGENOM" id="CLU_550667_0_0_6"/>
<dbReference type="AlphaFoldDB" id="A0A075K7V6"/>
<reference evidence="1 2" key="1">
    <citation type="submission" date="2014-07" db="EMBL/GenBank/DDBJ databases">
        <title>Complete Genome Sequence of Dyella japonica Strain A8 Isolated from Malaysian Tropical Soil.</title>
        <authorList>
            <person name="Hui R.K.H."/>
            <person name="Chen J.-W."/>
            <person name="Chan K.-G."/>
            <person name="Leung F.C.C."/>
        </authorList>
    </citation>
    <scope>NUCLEOTIDE SEQUENCE [LARGE SCALE GENOMIC DNA]</scope>
    <source>
        <strain evidence="1 2">A8</strain>
    </source>
</reference>
<dbReference type="STRING" id="1217721.HY57_13725"/>
<sequence length="495" mass="55376">MSVNEIEGFEEAKRRLTLYFGDGAFKSGDLDKASQLLDFLSSKESRARFTSSLDELSRSIWVAYNNPEIMEQSNRFTAAIIRVGAGLGFSCQENVVFVGALDGRAFGDNLKGKVLWKDSFAVDHGEFSHSYQWLAAGEALGWHTGTADFYKNVAEIRSVAPLFVIDNGRLAYRRAPLWEYLVDCTNYSDGKCSESNRRDAVSAYVDAQLARLKSGDFVDPYFANEYLRKVYKTELFQDDGKWKAEFDSIDKRKARKSDIGSLVLQGESTKGDLIATFKLQEQGKFDFQNAITTEFSAGGTYRSPNNVTYLVRSKADWFINSYQLHRAGRRAPFDESLYPSPEDKDGAKRGVLGRRAMEGVAKLEDQFGALRVSTLDRDRQVTGERAPGKREIASGTVKHVNDRHGNLITTPLPTVALDVRGRSESFRSTNPIEGTRYAQHKNYLSKNGFVEVAPNVYRRSADAREIIRKEQLSAEYHGVAGLINAGLKDSISISK</sequence>
<protein>
    <recommendedName>
        <fullName evidence="3">DUF5636 domain-containing protein</fullName>
    </recommendedName>
</protein>
<dbReference type="RefSeq" id="WP_019467503.1">
    <property type="nucleotide sequence ID" value="NZ_ALOY01000184.1"/>
</dbReference>
<keyword evidence="2" id="KW-1185">Reference proteome</keyword>
<dbReference type="EMBL" id="CP008884">
    <property type="protein sequence ID" value="AIF48233.1"/>
    <property type="molecule type" value="Genomic_DNA"/>
</dbReference>
<organism evidence="1 2">
    <name type="scientific">Dyella japonica A8</name>
    <dbReference type="NCBI Taxonomy" id="1217721"/>
    <lineage>
        <taxon>Bacteria</taxon>
        <taxon>Pseudomonadati</taxon>
        <taxon>Pseudomonadota</taxon>
        <taxon>Gammaproteobacteria</taxon>
        <taxon>Lysobacterales</taxon>
        <taxon>Rhodanobacteraceae</taxon>
        <taxon>Dyella</taxon>
    </lineage>
</organism>
<dbReference type="OrthoDB" id="6875796at2"/>
<evidence type="ECO:0000313" key="1">
    <source>
        <dbReference type="EMBL" id="AIF48233.1"/>
    </source>
</evidence>
<name>A0A075K7V6_9GAMM</name>
<proteinExistence type="predicted"/>